<comment type="caution">
    <text evidence="1">The sequence shown here is derived from an EMBL/GenBank/DDBJ whole genome shotgun (WGS) entry which is preliminary data.</text>
</comment>
<evidence type="ECO:0000313" key="1">
    <source>
        <dbReference type="EMBL" id="KAI9902724.1"/>
    </source>
</evidence>
<accession>A0ACC0V8L4</accession>
<dbReference type="Proteomes" id="UP001163324">
    <property type="component" value="Chromosome 2"/>
</dbReference>
<proteinExistence type="predicted"/>
<gene>
    <name evidence="1" type="ORF">N3K66_002076</name>
</gene>
<reference evidence="1" key="1">
    <citation type="submission" date="2022-10" db="EMBL/GenBank/DDBJ databases">
        <title>Complete Genome of Trichothecium roseum strain YXFP-22015, a Plant Pathogen Isolated from Citrus.</title>
        <authorList>
            <person name="Wang Y."/>
            <person name="Zhu L."/>
        </authorList>
    </citation>
    <scope>NUCLEOTIDE SEQUENCE</scope>
    <source>
        <strain evidence="1">YXFP-22015</strain>
    </source>
</reference>
<organism evidence="1 2">
    <name type="scientific">Trichothecium roseum</name>
    <dbReference type="NCBI Taxonomy" id="47278"/>
    <lineage>
        <taxon>Eukaryota</taxon>
        <taxon>Fungi</taxon>
        <taxon>Dikarya</taxon>
        <taxon>Ascomycota</taxon>
        <taxon>Pezizomycotina</taxon>
        <taxon>Sordariomycetes</taxon>
        <taxon>Hypocreomycetidae</taxon>
        <taxon>Hypocreales</taxon>
        <taxon>Hypocreales incertae sedis</taxon>
        <taxon>Trichothecium</taxon>
    </lineage>
</organism>
<keyword evidence="2" id="KW-1185">Reference proteome</keyword>
<evidence type="ECO:0000313" key="2">
    <source>
        <dbReference type="Proteomes" id="UP001163324"/>
    </source>
</evidence>
<sequence>MGPSREACDRCHYMKTRCVRAPGSQICVRCTRVGSSCNYSPPRPTGRPLKQSKSRSASHKSRGSIASLDSFNLNENRETRSSVQTVGNSSEQMRMPIDTIDATTATDFFTTDNDDHCLDPALSFIDNFTFDDASTLIGGSLHPDPGLQATTSSTSPGTEDTSQGATTCRSSTAPPDNVENLLDLQSRLAKLSRAFSDGASTSENVEDLYRTNADIISVLDGLEATQLHDECRIGCGTGANDSSLPKSIALLLLPTCYYSLLHNFELLGHLLYRELSLDLASPSPTTSVSSAGDGDDLDPYGCQHHQAPRPGPERIQLPVLSISVGAVRVTVPHREAVEMNLQLLSRMIQQLRESMGRCLTRSGADPKSAGGLRGGAGTLFRKAMTELGRREDVLVDTLRRRGFSKS</sequence>
<dbReference type="EMBL" id="CM047941">
    <property type="protein sequence ID" value="KAI9902724.1"/>
    <property type="molecule type" value="Genomic_DNA"/>
</dbReference>
<name>A0ACC0V8L4_9HYPO</name>
<protein>
    <submittedName>
        <fullName evidence="1">Uncharacterized protein</fullName>
    </submittedName>
</protein>